<gene>
    <name evidence="3" type="ORF">FHR33_000946</name>
</gene>
<evidence type="ECO:0000313" key="3">
    <source>
        <dbReference type="EMBL" id="MBB3725086.1"/>
    </source>
</evidence>
<reference evidence="3 4" key="1">
    <citation type="submission" date="2020-08" db="EMBL/GenBank/DDBJ databases">
        <title>Sequencing the genomes of 1000 actinobacteria strains.</title>
        <authorList>
            <person name="Klenk H.-P."/>
        </authorList>
    </citation>
    <scope>NUCLEOTIDE SEQUENCE [LARGE SCALE GENOMIC DNA]</scope>
    <source>
        <strain evidence="3 4">DSM 44320</strain>
    </source>
</reference>
<organism evidence="3 4">
    <name type="scientific">Nonomuraea dietziae</name>
    <dbReference type="NCBI Taxonomy" id="65515"/>
    <lineage>
        <taxon>Bacteria</taxon>
        <taxon>Bacillati</taxon>
        <taxon>Actinomycetota</taxon>
        <taxon>Actinomycetes</taxon>
        <taxon>Streptosporangiales</taxon>
        <taxon>Streptosporangiaceae</taxon>
        <taxon>Nonomuraea</taxon>
    </lineage>
</organism>
<dbReference type="EMBL" id="JACIBV010000001">
    <property type="protein sequence ID" value="MBB3725086.1"/>
    <property type="molecule type" value="Genomic_DNA"/>
</dbReference>
<keyword evidence="2" id="KW-0472">Membrane</keyword>
<feature type="compositionally biased region" description="Basic and acidic residues" evidence="1">
    <location>
        <begin position="228"/>
        <end position="243"/>
    </location>
</feature>
<evidence type="ECO:0000256" key="2">
    <source>
        <dbReference type="SAM" id="Phobius"/>
    </source>
</evidence>
<evidence type="ECO:0000256" key="1">
    <source>
        <dbReference type="SAM" id="MobiDB-lite"/>
    </source>
</evidence>
<name>A0A7W5UUX9_9ACTN</name>
<dbReference type="AlphaFoldDB" id="A0A7W5UUX9"/>
<dbReference type="RefSeq" id="WP_183643940.1">
    <property type="nucleotide sequence ID" value="NZ_BAAAXX010000131.1"/>
</dbReference>
<feature type="compositionally biased region" description="Basic and acidic residues" evidence="1">
    <location>
        <begin position="190"/>
        <end position="201"/>
    </location>
</feature>
<accession>A0A7W5UUX9</accession>
<protein>
    <submittedName>
        <fullName evidence="3">Uncharacterized protein</fullName>
    </submittedName>
</protein>
<feature type="compositionally biased region" description="Basic and acidic residues" evidence="1">
    <location>
        <begin position="209"/>
        <end position="221"/>
    </location>
</feature>
<keyword evidence="2" id="KW-1133">Transmembrane helix</keyword>
<evidence type="ECO:0000313" key="4">
    <source>
        <dbReference type="Proteomes" id="UP000579945"/>
    </source>
</evidence>
<dbReference type="Proteomes" id="UP000579945">
    <property type="component" value="Unassembled WGS sequence"/>
</dbReference>
<feature type="region of interest" description="Disordered" evidence="1">
    <location>
        <begin position="178"/>
        <end position="243"/>
    </location>
</feature>
<dbReference type="GeneID" id="95387540"/>
<feature type="transmembrane region" description="Helical" evidence="2">
    <location>
        <begin position="34"/>
        <end position="55"/>
    </location>
</feature>
<keyword evidence="2" id="KW-0812">Transmembrane</keyword>
<keyword evidence="4" id="KW-1185">Reference proteome</keyword>
<proteinExistence type="predicted"/>
<sequence length="243" mass="25442">MSNFEERLLSALKDDMASQNLVTVTPARRGHGRLLGLAAAVTGAAAATTLVLYGGTASPAFAVEKQADGSIEVRISEFRDPEDLERRLRDENVNADVTYLPAGQTCKAPRGRAKASGGRFEASIGSVEGGGIVFKIKQGEITAGQTLVMTVSSDPQHLDRPPVGMALEVVEGTVGPCEVVPMPLPTPGKWESRIDKRDDSHGPGTSEKGTSEKGTSEKGTSEKGTSGKAEHRTDGPGTSEKDG</sequence>
<comment type="caution">
    <text evidence="3">The sequence shown here is derived from an EMBL/GenBank/DDBJ whole genome shotgun (WGS) entry which is preliminary data.</text>
</comment>